<sequence length="143" mass="16120">MYFENIVTSKLTLRYLASGDDQQSISFLYRIGKTTVSHIIQETLNAIWKALKDKYTDTASYCPAGFVDSFDDSGNILPGEWHRITSADEDSSALCNLPAARGTRYRNYALDVSEALKAYVNSDQGAVPWQWDYICKRGPIHEP</sequence>
<comment type="caution">
    <text evidence="1">The sequence shown here is derived from an EMBL/GenBank/DDBJ whole genome shotgun (WGS) entry which is preliminary data.</text>
</comment>
<reference evidence="1 2" key="1">
    <citation type="submission" date="2022-05" db="EMBL/GenBank/DDBJ databases">
        <authorList>
            <consortium name="Genoscope - CEA"/>
            <person name="William W."/>
        </authorList>
    </citation>
    <scope>NUCLEOTIDE SEQUENCE [LARGE SCALE GENOMIC DNA]</scope>
</reference>
<dbReference type="EMBL" id="CALNXK010000002">
    <property type="protein sequence ID" value="CAH3033785.1"/>
    <property type="molecule type" value="Genomic_DNA"/>
</dbReference>
<protein>
    <submittedName>
        <fullName evidence="1">Uncharacterized protein</fullName>
    </submittedName>
</protein>
<proteinExistence type="predicted"/>
<organism evidence="1 2">
    <name type="scientific">Porites lobata</name>
    <dbReference type="NCBI Taxonomy" id="104759"/>
    <lineage>
        <taxon>Eukaryota</taxon>
        <taxon>Metazoa</taxon>
        <taxon>Cnidaria</taxon>
        <taxon>Anthozoa</taxon>
        <taxon>Hexacorallia</taxon>
        <taxon>Scleractinia</taxon>
        <taxon>Fungiina</taxon>
        <taxon>Poritidae</taxon>
        <taxon>Porites</taxon>
    </lineage>
</organism>
<dbReference type="Proteomes" id="UP001159405">
    <property type="component" value="Unassembled WGS sequence"/>
</dbReference>
<gene>
    <name evidence="1" type="ORF">PLOB_00016074</name>
</gene>
<accession>A0ABN8MQS3</accession>
<keyword evidence="2" id="KW-1185">Reference proteome</keyword>
<evidence type="ECO:0000313" key="1">
    <source>
        <dbReference type="EMBL" id="CAH3033785.1"/>
    </source>
</evidence>
<name>A0ABN8MQS3_9CNID</name>
<evidence type="ECO:0000313" key="2">
    <source>
        <dbReference type="Proteomes" id="UP001159405"/>
    </source>
</evidence>